<dbReference type="AlphaFoldDB" id="A0A1V4AXK8"/>
<sequence length="92" mass="10597">MTTEVNEPIKVGAIFGDNNKKLKPVWFVWSGRKYNVLEITYIWTERMGKASIHHFTVTDGANLFAISYNTDTLVWTLRSVETDGYTQDAHTR</sequence>
<gene>
    <name evidence="1" type="ORF">AYP45_01040</name>
</gene>
<evidence type="ECO:0000313" key="1">
    <source>
        <dbReference type="EMBL" id="OOP57848.1"/>
    </source>
</evidence>
<dbReference type="Proteomes" id="UP000189681">
    <property type="component" value="Unassembled WGS sequence"/>
</dbReference>
<dbReference type="EMBL" id="AYTS01000010">
    <property type="protein sequence ID" value="OOP57848.1"/>
    <property type="molecule type" value="Genomic_DNA"/>
</dbReference>
<comment type="caution">
    <text evidence="1">The sequence shown here is derived from an EMBL/GenBank/DDBJ whole genome shotgun (WGS) entry which is preliminary data.</text>
</comment>
<reference evidence="1 2" key="1">
    <citation type="journal article" date="2017" name="Water Res.">
        <title>Discovery and metagenomic analysis of an anammox bacterial enrichment related to Candidatus "Brocadia caroliniensis" in a full-scale glycerol-fed nitritation-denitritation separate centrate treatment process.</title>
        <authorList>
            <person name="Park H."/>
            <person name="Brotto A.C."/>
            <person name="van Loosdrecht M.C."/>
            <person name="Chandran K."/>
        </authorList>
    </citation>
    <scope>NUCLEOTIDE SEQUENCE [LARGE SCALE GENOMIC DNA]</scope>
    <source>
        <strain evidence="1">26THWARD</strain>
    </source>
</reference>
<name>A0A1V4AXK8_9BACT</name>
<protein>
    <submittedName>
        <fullName evidence="1">Uncharacterized protein</fullName>
    </submittedName>
</protein>
<accession>A0A1V4AXK8</accession>
<organism evidence="1 2">
    <name type="scientific">Candidatus Brocadia carolinensis</name>
    <dbReference type="NCBI Taxonomy" id="1004156"/>
    <lineage>
        <taxon>Bacteria</taxon>
        <taxon>Pseudomonadati</taxon>
        <taxon>Planctomycetota</taxon>
        <taxon>Candidatus Brocadiia</taxon>
        <taxon>Candidatus Brocadiales</taxon>
        <taxon>Candidatus Brocadiaceae</taxon>
        <taxon>Candidatus Brocadia</taxon>
    </lineage>
</organism>
<proteinExistence type="predicted"/>
<evidence type="ECO:0000313" key="2">
    <source>
        <dbReference type="Proteomes" id="UP000189681"/>
    </source>
</evidence>
<dbReference type="STRING" id="1004156.AYP45_01040"/>